<keyword evidence="3" id="KW-0732">Signal</keyword>
<evidence type="ECO:0000256" key="5">
    <source>
        <dbReference type="ARBA" id="ARBA00023237"/>
    </source>
</evidence>
<evidence type="ECO:0000259" key="7">
    <source>
        <dbReference type="Pfam" id="PF14322"/>
    </source>
</evidence>
<proteinExistence type="inferred from homology"/>
<dbReference type="Pfam" id="PF14322">
    <property type="entry name" value="SusD-like_3"/>
    <property type="match status" value="1"/>
</dbReference>
<dbReference type="SUPFAM" id="SSF48452">
    <property type="entry name" value="TPR-like"/>
    <property type="match status" value="1"/>
</dbReference>
<keyword evidence="4" id="KW-0472">Membrane</keyword>
<dbReference type="Pfam" id="PF07980">
    <property type="entry name" value="SusD_RagB"/>
    <property type="match status" value="1"/>
</dbReference>
<comment type="subcellular location">
    <subcellularLocation>
        <location evidence="1">Cell outer membrane</location>
    </subcellularLocation>
</comment>
<feature type="domain" description="SusD-like N-terminal" evidence="7">
    <location>
        <begin position="39"/>
        <end position="227"/>
    </location>
</feature>
<comment type="similarity">
    <text evidence="2">Belongs to the SusD family.</text>
</comment>
<evidence type="ECO:0000256" key="1">
    <source>
        <dbReference type="ARBA" id="ARBA00004442"/>
    </source>
</evidence>
<keyword evidence="9" id="KW-1185">Reference proteome</keyword>
<dbReference type="Proteomes" id="UP001244787">
    <property type="component" value="Unassembled WGS sequence"/>
</dbReference>
<keyword evidence="5" id="KW-0998">Cell outer membrane</keyword>
<evidence type="ECO:0000256" key="3">
    <source>
        <dbReference type="ARBA" id="ARBA00022729"/>
    </source>
</evidence>
<evidence type="ECO:0000313" key="9">
    <source>
        <dbReference type="Proteomes" id="UP001244787"/>
    </source>
</evidence>
<sequence length="471" mass="51901">MKKYRNTFHKILILAVAVSISSCSIDDIEPINKLTVENTIRDEASAQQVLNGVYDLGRAFDVSSFPLYLAGYGNEGLIGNGLSGSAGFDTNEVPVENRFMTNLYNAEYKIINSANFLIEELEAGKAVGISDERKAEMISETKFQRAFAYFNLLRYFGQYYDVNSSFGVVLRTTFSSELESKPRNSVQETYNLIVADLEFAAANGPIFVEHFYSGSLAAKALLAKVKLYEGKYAEAAALAEEVINNGEGYALEFNYADIFQNQFYSPEVIFAPFSGPGAEGGSNMNLINRTTYSENLRSLADAQIGAPNDGDLLGAGSNYDPRFGFAYSEETQGVNAQGKYPFASNTASQNNTIYHLRMAEMYLIHAEALIRAGGDTGIALLSLNTIRDRAGVEPKEFIDIPTLLEDIRQEKLLELFFENGEPLFDLIRYDVLGNLDASAIKPTLTSEDKFILPIPSEVLIGNNSLIQNPGY</sequence>
<dbReference type="InterPro" id="IPR012944">
    <property type="entry name" value="SusD_RagB_dom"/>
</dbReference>
<evidence type="ECO:0000313" key="8">
    <source>
        <dbReference type="EMBL" id="MDN3724159.1"/>
    </source>
</evidence>
<name>A0ABT8DJK7_9FLAO</name>
<reference evidence="8 9" key="1">
    <citation type="submission" date="2023-06" db="EMBL/GenBank/DDBJ databases">
        <authorList>
            <person name="Ye Y.-Q."/>
            <person name="Du Z.-J."/>
        </authorList>
    </citation>
    <scope>NUCLEOTIDE SEQUENCE [LARGE SCALE GENOMIC DNA]</scope>
    <source>
        <strain evidence="8 9">SDUM287046</strain>
    </source>
</reference>
<dbReference type="PROSITE" id="PS51257">
    <property type="entry name" value="PROKAR_LIPOPROTEIN"/>
    <property type="match status" value="1"/>
</dbReference>
<accession>A0ABT8DJK7</accession>
<evidence type="ECO:0000259" key="6">
    <source>
        <dbReference type="Pfam" id="PF07980"/>
    </source>
</evidence>
<protein>
    <submittedName>
        <fullName evidence="8">RagB/SusD family nutrient uptake outer membrane protein</fullName>
    </submittedName>
</protein>
<dbReference type="EMBL" id="JAUGQQ010000003">
    <property type="protein sequence ID" value="MDN3724159.1"/>
    <property type="molecule type" value="Genomic_DNA"/>
</dbReference>
<evidence type="ECO:0000256" key="4">
    <source>
        <dbReference type="ARBA" id="ARBA00023136"/>
    </source>
</evidence>
<comment type="caution">
    <text evidence="8">The sequence shown here is derived from an EMBL/GenBank/DDBJ whole genome shotgun (WGS) entry which is preliminary data.</text>
</comment>
<dbReference type="Gene3D" id="1.25.40.390">
    <property type="match status" value="1"/>
</dbReference>
<gene>
    <name evidence="8" type="ORF">QRD02_07175</name>
</gene>
<evidence type="ECO:0000256" key="2">
    <source>
        <dbReference type="ARBA" id="ARBA00006275"/>
    </source>
</evidence>
<dbReference type="InterPro" id="IPR011990">
    <property type="entry name" value="TPR-like_helical_dom_sf"/>
</dbReference>
<dbReference type="InterPro" id="IPR033985">
    <property type="entry name" value="SusD-like_N"/>
</dbReference>
<organism evidence="8 9">
    <name type="scientific">Aequorivita aurantiaca</name>
    <dbReference type="NCBI Taxonomy" id="3053356"/>
    <lineage>
        <taxon>Bacteria</taxon>
        <taxon>Pseudomonadati</taxon>
        <taxon>Bacteroidota</taxon>
        <taxon>Flavobacteriia</taxon>
        <taxon>Flavobacteriales</taxon>
        <taxon>Flavobacteriaceae</taxon>
        <taxon>Aequorivita</taxon>
    </lineage>
</organism>
<dbReference type="RefSeq" id="WP_290254252.1">
    <property type="nucleotide sequence ID" value="NZ_JAUGQQ010000003.1"/>
</dbReference>
<feature type="domain" description="RagB/SusD" evidence="6">
    <location>
        <begin position="343"/>
        <end position="471"/>
    </location>
</feature>